<name>A0A849L7Q5_9RHOB</name>
<dbReference type="AlphaFoldDB" id="A0A849L7Q5"/>
<sequence length="297" mass="32286">MKYLRVLILSLLPVAAEAVTIEDRRGPQDFQTIPQRVVALDWTMATQLLDLDLAPIGAPEIELYRDWVRDPAMPASVQEIGRRDAPDLETLARLRPDAIIGCDRSADDVSSLERIAPVLVFDCFSARHDNIAEARRIYLALGALFDRERLAMERLATAESEIAGHAADIAPDVAQLGTAAVVRLNGDATAWVYGSNSFAEAALESLGLSNTLPQAASRWGVALRPVEELASADRGALLAILPHQADPALFESPLWRFLPAVRDARYLEVDPVWSYGGALALLRHVRAFHAALSGPGA</sequence>
<comment type="similarity">
    <text evidence="2">Belongs to the bacterial solute-binding protein 8 family.</text>
</comment>
<dbReference type="Gene3D" id="3.40.50.1980">
    <property type="entry name" value="Nitrogenase molybdenum iron protein domain"/>
    <property type="match status" value="2"/>
</dbReference>
<evidence type="ECO:0000256" key="6">
    <source>
        <dbReference type="SAM" id="SignalP"/>
    </source>
</evidence>
<evidence type="ECO:0000256" key="4">
    <source>
        <dbReference type="ARBA" id="ARBA00022496"/>
    </source>
</evidence>
<feature type="domain" description="Fe/B12 periplasmic-binding" evidence="7">
    <location>
        <begin position="36"/>
        <end position="296"/>
    </location>
</feature>
<evidence type="ECO:0000256" key="2">
    <source>
        <dbReference type="ARBA" id="ARBA00008814"/>
    </source>
</evidence>
<keyword evidence="3" id="KW-0813">Transport</keyword>
<keyword evidence="4" id="KW-0410">Iron transport</keyword>
<gene>
    <name evidence="8" type="ORF">HMH01_17025</name>
</gene>
<feature type="signal peptide" evidence="6">
    <location>
        <begin position="1"/>
        <end position="18"/>
    </location>
</feature>
<dbReference type="GO" id="GO:0030288">
    <property type="term" value="C:outer membrane-bounded periplasmic space"/>
    <property type="evidence" value="ECO:0007669"/>
    <property type="project" value="TreeGrafter"/>
</dbReference>
<comment type="caution">
    <text evidence="8">The sequence shown here is derived from an EMBL/GenBank/DDBJ whole genome shotgun (WGS) entry which is preliminary data.</text>
</comment>
<dbReference type="Pfam" id="PF01497">
    <property type="entry name" value="Peripla_BP_2"/>
    <property type="match status" value="1"/>
</dbReference>
<evidence type="ECO:0000259" key="7">
    <source>
        <dbReference type="PROSITE" id="PS50983"/>
    </source>
</evidence>
<dbReference type="EMBL" id="JABFBC010000006">
    <property type="protein sequence ID" value="NNU82142.1"/>
    <property type="molecule type" value="Genomic_DNA"/>
</dbReference>
<keyword evidence="4" id="KW-0406">Ion transport</keyword>
<accession>A0A849L7Q5</accession>
<feature type="chain" id="PRO_5032913803" evidence="6">
    <location>
        <begin position="19"/>
        <end position="297"/>
    </location>
</feature>
<comment type="subcellular location">
    <subcellularLocation>
        <location evidence="1">Cell envelope</location>
    </subcellularLocation>
</comment>
<evidence type="ECO:0000256" key="1">
    <source>
        <dbReference type="ARBA" id="ARBA00004196"/>
    </source>
</evidence>
<evidence type="ECO:0000256" key="5">
    <source>
        <dbReference type="ARBA" id="ARBA00022729"/>
    </source>
</evidence>
<dbReference type="Proteomes" id="UP000572377">
    <property type="component" value="Unassembled WGS sequence"/>
</dbReference>
<dbReference type="InterPro" id="IPR051313">
    <property type="entry name" value="Bact_iron-sidero_bind"/>
</dbReference>
<dbReference type="PRINTS" id="PR01715">
    <property type="entry name" value="FERRIBNDNGPP"/>
</dbReference>
<evidence type="ECO:0000313" key="9">
    <source>
        <dbReference type="Proteomes" id="UP000572377"/>
    </source>
</evidence>
<keyword evidence="5 6" id="KW-0732">Signal</keyword>
<dbReference type="SUPFAM" id="SSF53807">
    <property type="entry name" value="Helical backbone' metal receptor"/>
    <property type="match status" value="1"/>
</dbReference>
<dbReference type="GO" id="GO:1901678">
    <property type="term" value="P:iron coordination entity transport"/>
    <property type="evidence" value="ECO:0007669"/>
    <property type="project" value="UniProtKB-ARBA"/>
</dbReference>
<dbReference type="RefSeq" id="WP_171327001.1">
    <property type="nucleotide sequence ID" value="NZ_JABFBC010000006.1"/>
</dbReference>
<reference evidence="8 9" key="1">
    <citation type="submission" date="2020-05" db="EMBL/GenBank/DDBJ databases">
        <title>Gimesia benthica sp. nov., a novel planctomycete isolated from a deep-sea water sample of the Northwest Indian Ocean.</title>
        <authorList>
            <person name="Wang J."/>
            <person name="Ruan C."/>
            <person name="Song L."/>
            <person name="Zhu Y."/>
            <person name="Li A."/>
            <person name="Zheng X."/>
            <person name="Wang L."/>
            <person name="Lu Z."/>
            <person name="Huang Y."/>
            <person name="Du W."/>
            <person name="Zhou Y."/>
            <person name="Huang L."/>
            <person name="Dai X."/>
        </authorList>
    </citation>
    <scope>NUCLEOTIDE SEQUENCE [LARGE SCALE GENOMIC DNA]</scope>
    <source>
        <strain evidence="8 9">YYQ-30</strain>
    </source>
</reference>
<protein>
    <submittedName>
        <fullName evidence="8">ABC transporter substrate-binding protein</fullName>
    </submittedName>
</protein>
<proteinExistence type="inferred from homology"/>
<organism evidence="8 9">
    <name type="scientific">Halovulum dunhuangense</name>
    <dbReference type="NCBI Taxonomy" id="1505036"/>
    <lineage>
        <taxon>Bacteria</taxon>
        <taxon>Pseudomonadati</taxon>
        <taxon>Pseudomonadota</taxon>
        <taxon>Alphaproteobacteria</taxon>
        <taxon>Rhodobacterales</taxon>
        <taxon>Paracoccaceae</taxon>
        <taxon>Halovulum</taxon>
    </lineage>
</organism>
<dbReference type="PROSITE" id="PS50983">
    <property type="entry name" value="FE_B12_PBP"/>
    <property type="match status" value="1"/>
</dbReference>
<evidence type="ECO:0000313" key="8">
    <source>
        <dbReference type="EMBL" id="NNU82142.1"/>
    </source>
</evidence>
<dbReference type="PANTHER" id="PTHR30532:SF1">
    <property type="entry name" value="IRON(3+)-HYDROXAMATE-BINDING PROTEIN FHUD"/>
    <property type="match status" value="1"/>
</dbReference>
<dbReference type="InterPro" id="IPR002491">
    <property type="entry name" value="ABC_transptr_periplasmic_BD"/>
</dbReference>
<dbReference type="PANTHER" id="PTHR30532">
    <property type="entry name" value="IRON III DICITRATE-BINDING PERIPLASMIC PROTEIN"/>
    <property type="match status" value="1"/>
</dbReference>
<keyword evidence="4" id="KW-0408">Iron</keyword>
<evidence type="ECO:0000256" key="3">
    <source>
        <dbReference type="ARBA" id="ARBA00022448"/>
    </source>
</evidence>
<keyword evidence="9" id="KW-1185">Reference proteome</keyword>